<proteinExistence type="inferred from homology"/>
<evidence type="ECO:0000256" key="3">
    <source>
        <dbReference type="ARBA" id="ARBA00007931"/>
    </source>
</evidence>
<keyword evidence="4 14" id="KW-0645">Protease</keyword>
<dbReference type="PANTHER" id="PTHR39188:SF3">
    <property type="entry name" value="STAGE IV SPORULATION PROTEIN FB"/>
    <property type="match status" value="1"/>
</dbReference>
<accession>B7J7J9</accession>
<feature type="transmembrane region" description="Helical" evidence="12">
    <location>
        <begin position="16"/>
        <end position="36"/>
    </location>
</feature>
<reference evidence="14 15" key="1">
    <citation type="journal article" date="2008" name="BMC Genomics">
        <title>Acidithiobacillus ferrooxidans metabolism: from genome sequence to industrial applications.</title>
        <authorList>
            <person name="Valdes J."/>
            <person name="Pedroso I."/>
            <person name="Quatrini R."/>
            <person name="Dodson R.J."/>
            <person name="Tettelin H."/>
            <person name="Blake R.II."/>
            <person name="Eisen J.A."/>
            <person name="Holmes D.S."/>
        </authorList>
    </citation>
    <scope>NUCLEOTIDE SEQUENCE [LARGE SCALE GENOMIC DNA]</scope>
    <source>
        <strain evidence="15">ATCC 23270 / DSM 14882 / CIP 104768 / NCIMB 8455</strain>
    </source>
</reference>
<keyword evidence="6" id="KW-0479">Metal-binding</keyword>
<evidence type="ECO:0000259" key="13">
    <source>
        <dbReference type="Pfam" id="PF02163"/>
    </source>
</evidence>
<gene>
    <name evidence="14" type="ordered locus">AFE_1024</name>
</gene>
<dbReference type="GO" id="GO:0016020">
    <property type="term" value="C:membrane"/>
    <property type="evidence" value="ECO:0007669"/>
    <property type="project" value="UniProtKB-SubCell"/>
</dbReference>
<feature type="domain" description="Peptidase M50" evidence="13">
    <location>
        <begin position="121"/>
        <end position="182"/>
    </location>
</feature>
<feature type="domain" description="Peptidase M50" evidence="13">
    <location>
        <begin position="26"/>
        <end position="114"/>
    </location>
</feature>
<keyword evidence="5 12" id="KW-0812">Transmembrane</keyword>
<evidence type="ECO:0000256" key="5">
    <source>
        <dbReference type="ARBA" id="ARBA00022692"/>
    </source>
</evidence>
<dbReference type="AlphaFoldDB" id="B7J7J9"/>
<keyword evidence="15" id="KW-1185">Reference proteome</keyword>
<feature type="transmembrane region" description="Helical" evidence="12">
    <location>
        <begin position="171"/>
        <end position="189"/>
    </location>
</feature>
<dbReference type="EMBL" id="CP001219">
    <property type="protein sequence ID" value="ACK80002.1"/>
    <property type="molecule type" value="Genomic_DNA"/>
</dbReference>
<dbReference type="PaxDb" id="243159-AFE_1024"/>
<dbReference type="eggNOG" id="COG1994">
    <property type="taxonomic scope" value="Bacteria"/>
</dbReference>
<evidence type="ECO:0000256" key="4">
    <source>
        <dbReference type="ARBA" id="ARBA00022670"/>
    </source>
</evidence>
<dbReference type="PANTHER" id="PTHR39188">
    <property type="entry name" value="MEMBRANE-ASSOCIATED ZINC METALLOPROTEASE M50B"/>
    <property type="match status" value="1"/>
</dbReference>
<evidence type="ECO:0000313" key="14">
    <source>
        <dbReference type="EMBL" id="ACK80002.1"/>
    </source>
</evidence>
<name>B7J7J9_ACIF2</name>
<comment type="subcellular location">
    <subcellularLocation>
        <location evidence="2">Membrane</location>
        <topology evidence="2">Multi-pass membrane protein</topology>
    </subcellularLocation>
</comment>
<dbReference type="Proteomes" id="UP000001362">
    <property type="component" value="Chromosome"/>
</dbReference>
<evidence type="ECO:0000256" key="12">
    <source>
        <dbReference type="SAM" id="Phobius"/>
    </source>
</evidence>
<keyword evidence="10 14" id="KW-0482">Metalloprotease</keyword>
<keyword evidence="7" id="KW-0378">Hydrolase</keyword>
<sequence>MTQQSAFIHALHTDPWAFPFAVLFVLLLFDLSMLVHELGHAWAIRKLLGDDALLEVKAGIGVFYRRGRLSLGILPIWGYARFTESMASPMQWRIIFLAGPVASVFMGGVFSTLAMLPIPSNWAQAFVIMGIANYALAAVNLIPIPPLDGWKIVESYLPAFGIHLKPAQRALLYRWGMVFIIVVSGLFLLENGFYHG</sequence>
<keyword evidence="9 12" id="KW-1133">Transmembrane helix</keyword>
<protein>
    <submittedName>
        <fullName evidence="14">Membrane-associated zinc metalloprotease, putative</fullName>
    </submittedName>
</protein>
<feature type="transmembrane region" description="Helical" evidence="12">
    <location>
        <begin position="122"/>
        <end position="142"/>
    </location>
</feature>
<feature type="transmembrane region" description="Helical" evidence="12">
    <location>
        <begin position="94"/>
        <end position="116"/>
    </location>
</feature>
<dbReference type="GO" id="GO:0006508">
    <property type="term" value="P:proteolysis"/>
    <property type="evidence" value="ECO:0007669"/>
    <property type="project" value="UniProtKB-KW"/>
</dbReference>
<dbReference type="Pfam" id="PF02163">
    <property type="entry name" value="Peptidase_M50"/>
    <property type="match status" value="2"/>
</dbReference>
<dbReference type="KEGG" id="afr:AFE_1024"/>
<keyword evidence="8" id="KW-0862">Zinc</keyword>
<comment type="similarity">
    <text evidence="3">Belongs to the peptidase M50B family.</text>
</comment>
<evidence type="ECO:0000256" key="9">
    <source>
        <dbReference type="ARBA" id="ARBA00022989"/>
    </source>
</evidence>
<keyword evidence="11 12" id="KW-0472">Membrane</keyword>
<evidence type="ECO:0000256" key="7">
    <source>
        <dbReference type="ARBA" id="ARBA00022801"/>
    </source>
</evidence>
<dbReference type="RefSeq" id="WP_012606735.1">
    <property type="nucleotide sequence ID" value="NC_011761.1"/>
</dbReference>
<dbReference type="CDD" id="cd05709">
    <property type="entry name" value="S2P-M50"/>
    <property type="match status" value="1"/>
</dbReference>
<evidence type="ECO:0000256" key="1">
    <source>
        <dbReference type="ARBA" id="ARBA00001947"/>
    </source>
</evidence>
<comment type="cofactor">
    <cofactor evidence="1">
        <name>Zn(2+)</name>
        <dbReference type="ChEBI" id="CHEBI:29105"/>
    </cofactor>
</comment>
<dbReference type="GeneID" id="65280330"/>
<dbReference type="GO" id="GO:0046872">
    <property type="term" value="F:metal ion binding"/>
    <property type="evidence" value="ECO:0007669"/>
    <property type="project" value="UniProtKB-KW"/>
</dbReference>
<dbReference type="STRING" id="243159.AFE_1024"/>
<dbReference type="GO" id="GO:0008237">
    <property type="term" value="F:metallopeptidase activity"/>
    <property type="evidence" value="ECO:0007669"/>
    <property type="project" value="UniProtKB-KW"/>
</dbReference>
<evidence type="ECO:0000256" key="8">
    <source>
        <dbReference type="ARBA" id="ARBA00022833"/>
    </source>
</evidence>
<dbReference type="HOGENOM" id="CLU_1451520_0_0_6"/>
<evidence type="ECO:0000256" key="2">
    <source>
        <dbReference type="ARBA" id="ARBA00004141"/>
    </source>
</evidence>
<evidence type="ECO:0000313" key="15">
    <source>
        <dbReference type="Proteomes" id="UP000001362"/>
    </source>
</evidence>
<evidence type="ECO:0000256" key="10">
    <source>
        <dbReference type="ARBA" id="ARBA00023049"/>
    </source>
</evidence>
<organism evidence="14 15">
    <name type="scientific">Acidithiobacillus ferrooxidans (strain ATCC 23270 / DSM 14882 / CIP 104768 / NCIMB 8455)</name>
    <name type="common">Ferrobacillus ferrooxidans (strain ATCC 23270)</name>
    <dbReference type="NCBI Taxonomy" id="243159"/>
    <lineage>
        <taxon>Bacteria</taxon>
        <taxon>Pseudomonadati</taxon>
        <taxon>Pseudomonadota</taxon>
        <taxon>Acidithiobacillia</taxon>
        <taxon>Acidithiobacillales</taxon>
        <taxon>Acidithiobacillaceae</taxon>
        <taxon>Acidithiobacillus</taxon>
    </lineage>
</organism>
<evidence type="ECO:0000256" key="6">
    <source>
        <dbReference type="ARBA" id="ARBA00022723"/>
    </source>
</evidence>
<evidence type="ECO:0000256" key="11">
    <source>
        <dbReference type="ARBA" id="ARBA00023136"/>
    </source>
</evidence>
<dbReference type="InterPro" id="IPR008915">
    <property type="entry name" value="Peptidase_M50"/>
</dbReference>